<proteinExistence type="predicted"/>
<dbReference type="InterPro" id="IPR003477">
    <property type="entry name" value="PemK-like"/>
</dbReference>
<dbReference type="Gene3D" id="2.30.30.110">
    <property type="match status" value="1"/>
</dbReference>
<dbReference type="Pfam" id="PF02452">
    <property type="entry name" value="PemK_toxin"/>
    <property type="match status" value="1"/>
</dbReference>
<name>A0A5M6D7A1_9BACT</name>
<protein>
    <submittedName>
        <fullName evidence="1">Type II toxin-antitoxin system PemK/MazF family toxin</fullName>
    </submittedName>
</protein>
<evidence type="ECO:0000313" key="2">
    <source>
        <dbReference type="Proteomes" id="UP000323426"/>
    </source>
</evidence>
<dbReference type="AlphaFoldDB" id="A0A5M6D7A1"/>
<sequence length="107" mass="12066">MRKGDILLIPFPFTDLTGQKNRPALVLVTTDTDITVAFITSQIKWQEEHDLKLEPSAKNGLKKTSLVRLSKLATINNELLIGKLGNLIEADIQQLNKNLIKLFQLEK</sequence>
<evidence type="ECO:0000313" key="1">
    <source>
        <dbReference type="EMBL" id="KAA5543377.1"/>
    </source>
</evidence>
<dbReference type="RefSeq" id="WP_150090180.1">
    <property type="nucleotide sequence ID" value="NZ_VWSF01000014.1"/>
</dbReference>
<dbReference type="InterPro" id="IPR011067">
    <property type="entry name" value="Plasmid_toxin/cell-grow_inhib"/>
</dbReference>
<reference evidence="1 2" key="1">
    <citation type="submission" date="2019-09" db="EMBL/GenBank/DDBJ databases">
        <title>Genome sequence and assembly of Adhaeribacter sp.</title>
        <authorList>
            <person name="Chhetri G."/>
        </authorList>
    </citation>
    <scope>NUCLEOTIDE SEQUENCE [LARGE SCALE GENOMIC DNA]</scope>
    <source>
        <strain evidence="1 2">DK36</strain>
    </source>
</reference>
<comment type="caution">
    <text evidence="1">The sequence shown here is derived from an EMBL/GenBank/DDBJ whole genome shotgun (WGS) entry which is preliminary data.</text>
</comment>
<keyword evidence="2" id="KW-1185">Reference proteome</keyword>
<dbReference type="Proteomes" id="UP000323426">
    <property type="component" value="Unassembled WGS sequence"/>
</dbReference>
<gene>
    <name evidence="1" type="ORF">F0145_17200</name>
</gene>
<dbReference type="SUPFAM" id="SSF50118">
    <property type="entry name" value="Cell growth inhibitor/plasmid maintenance toxic component"/>
    <property type="match status" value="1"/>
</dbReference>
<dbReference type="GO" id="GO:0003677">
    <property type="term" value="F:DNA binding"/>
    <property type="evidence" value="ECO:0007669"/>
    <property type="project" value="InterPro"/>
</dbReference>
<organism evidence="1 2">
    <name type="scientific">Adhaeribacter rhizoryzae</name>
    <dbReference type="NCBI Taxonomy" id="2607907"/>
    <lineage>
        <taxon>Bacteria</taxon>
        <taxon>Pseudomonadati</taxon>
        <taxon>Bacteroidota</taxon>
        <taxon>Cytophagia</taxon>
        <taxon>Cytophagales</taxon>
        <taxon>Hymenobacteraceae</taxon>
        <taxon>Adhaeribacter</taxon>
    </lineage>
</organism>
<dbReference type="EMBL" id="VWSF01000014">
    <property type="protein sequence ID" value="KAA5543377.1"/>
    <property type="molecule type" value="Genomic_DNA"/>
</dbReference>
<accession>A0A5M6D7A1</accession>